<sequence length="462" mass="51654">MSRTPFDEGSTNFGAASTVPRSVDGASEVADGNKSARGTSQGRREGNQTSSNERKAEQGIVAPVKPNQRPKKCTRCVELEIECSFNYSVKKRGPPTFANSDVVDPRLLLDSTPSGSLHQSLGDPSPRDFGGSPQQPLPLAQTVPQTLNSNTKSLAADILNSAPSPLQPTSRHWSSLSRHRFTLEQFLDRETVQRLLYLYIDYLWHLTPCFHIPSFLEDFSRGRDAYDKDFLAVVMALSTFTLIGIPKGWLPFDKSELYDKAWDCIQETQAILFTLQNYPPTLSTMVAHCLICFVFANLDRTGPAMMHLGMVHKSSHYLRLFDPHTYLALNPIDAEVAKRLYWLIHGGDKTTAALAFIMSLDYSAITLGHLDDLLHRNQVEMLDCVPELQLRASANADSTMSDLSRLLGFYDHKTARHNAFMVAQANIYCTQALIRRNLARLQILHLPLPELFDQDIGHQAHA</sequence>
<comment type="caution">
    <text evidence="1">The sequence shown here is derived from an EMBL/GenBank/DDBJ whole genome shotgun (WGS) entry which is preliminary data.</text>
</comment>
<keyword evidence="2" id="KW-1185">Reference proteome</keyword>
<reference evidence="1" key="1">
    <citation type="submission" date="2023-04" db="EMBL/GenBank/DDBJ databases">
        <title>Draft Genome sequencing of Naganishia species isolated from polar environments using Oxford Nanopore Technology.</title>
        <authorList>
            <person name="Leo P."/>
            <person name="Venkateswaran K."/>
        </authorList>
    </citation>
    <scope>NUCLEOTIDE SEQUENCE</scope>
    <source>
        <strain evidence="1">MNA-CCFEE 5262</strain>
    </source>
</reference>
<proteinExistence type="predicted"/>
<accession>A0ACC2WFQ1</accession>
<dbReference type="EMBL" id="JASBWS010000023">
    <property type="protein sequence ID" value="KAJ9110589.1"/>
    <property type="molecule type" value="Genomic_DNA"/>
</dbReference>
<organism evidence="1 2">
    <name type="scientific">Naganishia adeliensis</name>
    <dbReference type="NCBI Taxonomy" id="92952"/>
    <lineage>
        <taxon>Eukaryota</taxon>
        <taxon>Fungi</taxon>
        <taxon>Dikarya</taxon>
        <taxon>Basidiomycota</taxon>
        <taxon>Agaricomycotina</taxon>
        <taxon>Tremellomycetes</taxon>
        <taxon>Filobasidiales</taxon>
        <taxon>Filobasidiaceae</taxon>
        <taxon>Naganishia</taxon>
    </lineage>
</organism>
<protein>
    <submittedName>
        <fullName evidence="1">Uncharacterized protein</fullName>
    </submittedName>
</protein>
<evidence type="ECO:0000313" key="2">
    <source>
        <dbReference type="Proteomes" id="UP001230649"/>
    </source>
</evidence>
<name>A0ACC2WFQ1_9TREE</name>
<dbReference type="Proteomes" id="UP001230649">
    <property type="component" value="Unassembled WGS sequence"/>
</dbReference>
<evidence type="ECO:0000313" key="1">
    <source>
        <dbReference type="EMBL" id="KAJ9110589.1"/>
    </source>
</evidence>
<gene>
    <name evidence="1" type="ORF">QFC20_002919</name>
</gene>